<dbReference type="EMBL" id="FUWX01000007">
    <property type="protein sequence ID" value="SJZ59689.1"/>
    <property type="molecule type" value="Genomic_DNA"/>
</dbReference>
<dbReference type="STRING" id="180163.SAMN02745174_01022"/>
<dbReference type="InterPro" id="IPR058031">
    <property type="entry name" value="AAA_lid_NorR"/>
</dbReference>
<dbReference type="InterPro" id="IPR027417">
    <property type="entry name" value="P-loop_NTPase"/>
</dbReference>
<keyword evidence="5" id="KW-1185">Reference proteome</keyword>
<name>A0A1T4LY73_9FUSO</name>
<organism evidence="4 5">
    <name type="scientific">Cetobacterium ceti</name>
    <dbReference type="NCBI Taxonomy" id="180163"/>
    <lineage>
        <taxon>Bacteria</taxon>
        <taxon>Fusobacteriati</taxon>
        <taxon>Fusobacteriota</taxon>
        <taxon>Fusobacteriia</taxon>
        <taxon>Fusobacteriales</taxon>
        <taxon>Fusobacteriaceae</taxon>
        <taxon>Cetobacterium</taxon>
    </lineage>
</organism>
<dbReference type="Gene3D" id="1.10.8.60">
    <property type="match status" value="1"/>
</dbReference>
<dbReference type="GO" id="GO:0005524">
    <property type="term" value="F:ATP binding"/>
    <property type="evidence" value="ECO:0007669"/>
    <property type="project" value="UniProtKB-KW"/>
</dbReference>
<sequence>MFMREAIFNENEEQIMEILGNFARVLDVEIEVVSNEGIRLFATGLFGERLNKKVREPIYEVVLKDLESKIVENPRKSKLCLGCLNKSHCVKEILLGVPIYENNKKWGVIGLLGMTESQRERVLKNIGEYLETLKTIGKLIEEKIFTKGKNKIYKEFFYNLGEGSLVIDENGVIEDINRSAMGMFMGLKYFQGRKLEFLRLEDNIFNLRISGVAVKVKGKTFSSEGRTMIVFERFDENNQVKLSEDFLLGKSKVMEDLRRQVIQVSRVNTPIFLRGAVGVDKRAFGDIIHNSSERRGKPFVYVNCRDVLERKLEKKIFGEHLEGSLEIGAIERARGGTLFIDEIDSMGVEIQKKLLDYLNRGRIKSRKSESEIEVNTRVIVGSNESLLTLVEEHKFLEDLYYKVAITTIVLPTLERRREDMGDIIDHLVDKYSKKFNKKIEAFEKKALDLLINHRWTGNWKEVENTIEFLVSTCDSKITLDLIPAYIKNREGHLEKMKSRRIRRLAEVERDEILNALIQQGQDTESKKIIAKKLGIGMATLYRKIENYQIDKFLKNLK</sequence>
<dbReference type="GO" id="GO:0006355">
    <property type="term" value="P:regulation of DNA-templated transcription"/>
    <property type="evidence" value="ECO:0007669"/>
    <property type="project" value="InterPro"/>
</dbReference>
<dbReference type="Gene3D" id="3.40.50.300">
    <property type="entry name" value="P-loop containing nucleotide triphosphate hydrolases"/>
    <property type="match status" value="1"/>
</dbReference>
<dbReference type="Pfam" id="PF00158">
    <property type="entry name" value="Sigma54_activat"/>
    <property type="match status" value="1"/>
</dbReference>
<evidence type="ECO:0000256" key="1">
    <source>
        <dbReference type="ARBA" id="ARBA00022741"/>
    </source>
</evidence>
<proteinExistence type="predicted"/>
<keyword evidence="2" id="KW-0067">ATP-binding</keyword>
<dbReference type="PANTHER" id="PTHR32071">
    <property type="entry name" value="TRANSCRIPTIONAL REGULATORY PROTEIN"/>
    <property type="match status" value="1"/>
</dbReference>
<evidence type="ECO:0000313" key="5">
    <source>
        <dbReference type="Proteomes" id="UP000191153"/>
    </source>
</evidence>
<keyword evidence="1" id="KW-0547">Nucleotide-binding</keyword>
<dbReference type="GO" id="GO:0003677">
    <property type="term" value="F:DNA binding"/>
    <property type="evidence" value="ECO:0007669"/>
    <property type="project" value="UniProtKB-KW"/>
</dbReference>
<accession>A0A1T4LY73</accession>
<keyword evidence="4" id="KW-0238">DNA-binding</keyword>
<dbReference type="InterPro" id="IPR002078">
    <property type="entry name" value="Sigma_54_int"/>
</dbReference>
<evidence type="ECO:0000313" key="4">
    <source>
        <dbReference type="EMBL" id="SJZ59689.1"/>
    </source>
</evidence>
<dbReference type="AlphaFoldDB" id="A0A1T4LY73"/>
<dbReference type="SUPFAM" id="SSF46689">
    <property type="entry name" value="Homeodomain-like"/>
    <property type="match status" value="1"/>
</dbReference>
<dbReference type="SUPFAM" id="SSF52540">
    <property type="entry name" value="P-loop containing nucleoside triphosphate hydrolases"/>
    <property type="match status" value="1"/>
</dbReference>
<dbReference type="Proteomes" id="UP000191153">
    <property type="component" value="Unassembled WGS sequence"/>
</dbReference>
<dbReference type="PROSITE" id="PS50045">
    <property type="entry name" value="SIGMA54_INTERACT_4"/>
    <property type="match status" value="1"/>
</dbReference>
<protein>
    <submittedName>
        <fullName evidence="4">Transcriptional regulator containing PAS, AAA-type ATPase, and DNA-binding Fis domains</fullName>
    </submittedName>
</protein>
<gene>
    <name evidence="4" type="ORF">SAMN02745174_01022</name>
</gene>
<dbReference type="Gene3D" id="1.10.10.60">
    <property type="entry name" value="Homeodomain-like"/>
    <property type="match status" value="1"/>
</dbReference>
<feature type="domain" description="Sigma-54 factor interaction" evidence="3">
    <location>
        <begin position="247"/>
        <end position="471"/>
    </location>
</feature>
<dbReference type="InterPro" id="IPR009057">
    <property type="entry name" value="Homeodomain-like_sf"/>
</dbReference>
<dbReference type="Pfam" id="PF25601">
    <property type="entry name" value="AAA_lid_14"/>
    <property type="match status" value="1"/>
</dbReference>
<reference evidence="4 5" key="1">
    <citation type="submission" date="2017-02" db="EMBL/GenBank/DDBJ databases">
        <authorList>
            <person name="Peterson S.W."/>
        </authorList>
    </citation>
    <scope>NUCLEOTIDE SEQUENCE [LARGE SCALE GENOMIC DNA]</scope>
    <source>
        <strain evidence="4 5">ATCC 700028</strain>
    </source>
</reference>
<dbReference type="PANTHER" id="PTHR32071:SF57">
    <property type="entry name" value="C4-DICARBOXYLATE TRANSPORT TRANSCRIPTIONAL REGULATORY PROTEIN DCTD"/>
    <property type="match status" value="1"/>
</dbReference>
<evidence type="ECO:0000256" key="2">
    <source>
        <dbReference type="ARBA" id="ARBA00022840"/>
    </source>
</evidence>
<evidence type="ECO:0000259" key="3">
    <source>
        <dbReference type="PROSITE" id="PS50045"/>
    </source>
</evidence>
<dbReference type="CDD" id="cd00009">
    <property type="entry name" value="AAA"/>
    <property type="match status" value="1"/>
</dbReference>